<feature type="compositionally biased region" description="Basic residues" evidence="1">
    <location>
        <begin position="170"/>
        <end position="187"/>
    </location>
</feature>
<keyword evidence="3" id="KW-1185">Reference proteome</keyword>
<reference evidence="2" key="1">
    <citation type="submission" date="2023-07" db="EMBL/GenBank/DDBJ databases">
        <title>Two novel species in the genus Flavivirga.</title>
        <authorList>
            <person name="Kwon K."/>
        </authorList>
    </citation>
    <scope>NUCLEOTIDE SEQUENCE</scope>
    <source>
        <strain evidence="2">KCTC 52353</strain>
    </source>
</reference>
<proteinExistence type="predicted"/>
<evidence type="ECO:0000256" key="1">
    <source>
        <dbReference type="SAM" id="MobiDB-lite"/>
    </source>
</evidence>
<accession>A0ABT8WCK4</accession>
<gene>
    <name evidence="2" type="ORF">Q4Q35_13700</name>
</gene>
<protein>
    <recommendedName>
        <fullName evidence="4">DUF4476 domain-containing protein</fullName>
    </recommendedName>
</protein>
<dbReference type="EMBL" id="JAUOEK010000135">
    <property type="protein sequence ID" value="MDO5970863.1"/>
    <property type="molecule type" value="Genomic_DNA"/>
</dbReference>
<dbReference type="RefSeq" id="WP_303278560.1">
    <property type="nucleotide sequence ID" value="NZ_JAUOEK010000135.1"/>
</dbReference>
<name>A0ABT8WCK4_9FLAO</name>
<sequence>MRKTVFIFLIIALNLNLSFSQTKSEIGSLLNGISETENSKEITKTEQAKKIIAFGENSLTTLAEFFTDSTLTKVKSECQERNLTKGEIAIIIADQIEFMPYLTLTGIQNCLLTFCENNPNLVEYYFDAIKRDGVENFQKKYIDWLKSEEHEKYMPLFVRKSEKEIEKQEKKKARKEKRKKRRAKRDK</sequence>
<comment type="caution">
    <text evidence="2">The sequence shown here is derived from an EMBL/GenBank/DDBJ whole genome shotgun (WGS) entry which is preliminary data.</text>
</comment>
<dbReference type="Proteomes" id="UP001176883">
    <property type="component" value="Unassembled WGS sequence"/>
</dbReference>
<evidence type="ECO:0000313" key="3">
    <source>
        <dbReference type="Proteomes" id="UP001176883"/>
    </source>
</evidence>
<evidence type="ECO:0000313" key="2">
    <source>
        <dbReference type="EMBL" id="MDO5970863.1"/>
    </source>
</evidence>
<evidence type="ECO:0008006" key="4">
    <source>
        <dbReference type="Google" id="ProtNLM"/>
    </source>
</evidence>
<feature type="region of interest" description="Disordered" evidence="1">
    <location>
        <begin position="164"/>
        <end position="187"/>
    </location>
</feature>
<organism evidence="2 3">
    <name type="scientific">Flavivirga aquimarina</name>
    <dbReference type="NCBI Taxonomy" id="2027862"/>
    <lineage>
        <taxon>Bacteria</taxon>
        <taxon>Pseudomonadati</taxon>
        <taxon>Bacteroidota</taxon>
        <taxon>Flavobacteriia</taxon>
        <taxon>Flavobacteriales</taxon>
        <taxon>Flavobacteriaceae</taxon>
        <taxon>Flavivirga</taxon>
    </lineage>
</organism>